<evidence type="ECO:0000256" key="1">
    <source>
        <dbReference type="ARBA" id="ARBA00022527"/>
    </source>
</evidence>
<accession>A0AAW1QVU2</accession>
<evidence type="ECO:0000256" key="3">
    <source>
        <dbReference type="ARBA" id="ARBA00022741"/>
    </source>
</evidence>
<dbReference type="InterPro" id="IPR000719">
    <property type="entry name" value="Prot_kinase_dom"/>
</dbReference>
<dbReference type="PANTHER" id="PTHR44329">
    <property type="entry name" value="SERINE/THREONINE-PROTEIN KINASE TNNI3K-RELATED"/>
    <property type="match status" value="1"/>
</dbReference>
<name>A0AAW1QVU2_9CHLO</name>
<evidence type="ECO:0000313" key="8">
    <source>
        <dbReference type="EMBL" id="KAK9825358.1"/>
    </source>
</evidence>
<evidence type="ECO:0000256" key="2">
    <source>
        <dbReference type="ARBA" id="ARBA00022679"/>
    </source>
</evidence>
<feature type="domain" description="Protein kinase" evidence="7">
    <location>
        <begin position="407"/>
        <end position="660"/>
    </location>
</feature>
<dbReference type="InterPro" id="IPR051681">
    <property type="entry name" value="Ser/Thr_Kinases-Pseudokinases"/>
</dbReference>
<sequence>MYQPSLRRQHELLTVDVGHLSALDGCLQRFAPPPRHHVDPFGLLDLVQLWPANSSLPVKPRPWPVGPAYNSSEFQVFINTTYVTLNDLNYLSPTFNNSGYPPGPANHFHNAFTIMGRVLYPMSLLWTVTYCYQINQPPPLGHPDCQFPELTQPGLCANQIVYIPTSPDASLDDLIDRMANLKLLPKLINAWDKAGAPAIMPPKYIKREVVKGSLGPVGRFRSPLATRTNSSTLHLYGPRLHALAGWQVEAMKGALWDAYAEVAIYMEILQVQVGAPRPGRPNAKETCRGEEALCAPCGAALTGPLVALTFSYDFFEIISLDSDIERYRPVLTEHFLQDLHSRGIDIDAVHIAPASTLVRLQHASHPLDSSWPQKDATSCLLQSELASDDALRGLLAYEDISLCRRSNGAPWLLGCGAHGKVYRAMRKGVQDAAVKLLTNVDAAQLAVFTEEIRLLRRISFDRNVVQFYGACLETQPPMLVMEYMGGGDLFSALQSSAQGSGAAHPLSWWRRGRIVALDIARGLHFLHSEHVVHNDLKTKNILLSDNYEIAKIADVGLARIMDASHLSTGLAPCGTFAYAAPEVLMGRRCDEKVDIYSFGVVLWELVCQERPMRGHLRAPRVPEECPDSVRALVDACIEAEAPAQRPSAYEVFVCLAHSPATLEEAEAAAAGMEESLAGTAGAMRLCARAVRRPARAACRAPARRTAGSCSCG</sequence>
<evidence type="ECO:0000256" key="4">
    <source>
        <dbReference type="ARBA" id="ARBA00022777"/>
    </source>
</evidence>
<evidence type="ECO:0000313" key="9">
    <source>
        <dbReference type="Proteomes" id="UP001445335"/>
    </source>
</evidence>
<dbReference type="PROSITE" id="PS00108">
    <property type="entry name" value="PROTEIN_KINASE_ST"/>
    <property type="match status" value="1"/>
</dbReference>
<evidence type="ECO:0000259" key="7">
    <source>
        <dbReference type="PROSITE" id="PS50011"/>
    </source>
</evidence>
<keyword evidence="1" id="KW-0723">Serine/threonine-protein kinase</keyword>
<dbReference type="GO" id="GO:0004674">
    <property type="term" value="F:protein serine/threonine kinase activity"/>
    <property type="evidence" value="ECO:0007669"/>
    <property type="project" value="TreeGrafter"/>
</dbReference>
<dbReference type="InterPro" id="IPR011009">
    <property type="entry name" value="Kinase-like_dom_sf"/>
</dbReference>
<comment type="caution">
    <text evidence="8">The sequence shown here is derived from an EMBL/GenBank/DDBJ whole genome shotgun (WGS) entry which is preliminary data.</text>
</comment>
<keyword evidence="5 6" id="KW-0067">ATP-binding</keyword>
<dbReference type="InterPro" id="IPR017441">
    <property type="entry name" value="Protein_kinase_ATP_BS"/>
</dbReference>
<dbReference type="InterPro" id="IPR008271">
    <property type="entry name" value="Ser/Thr_kinase_AS"/>
</dbReference>
<dbReference type="PROSITE" id="PS50011">
    <property type="entry name" value="PROTEIN_KINASE_DOM"/>
    <property type="match status" value="1"/>
</dbReference>
<dbReference type="Proteomes" id="UP001445335">
    <property type="component" value="Unassembled WGS sequence"/>
</dbReference>
<evidence type="ECO:0000256" key="6">
    <source>
        <dbReference type="PROSITE-ProRule" id="PRU10141"/>
    </source>
</evidence>
<dbReference type="Gene3D" id="1.10.510.10">
    <property type="entry name" value="Transferase(Phosphotransferase) domain 1"/>
    <property type="match status" value="1"/>
</dbReference>
<dbReference type="AlphaFoldDB" id="A0AAW1QVU2"/>
<organism evidence="8 9">
    <name type="scientific">Elliptochloris bilobata</name>
    <dbReference type="NCBI Taxonomy" id="381761"/>
    <lineage>
        <taxon>Eukaryota</taxon>
        <taxon>Viridiplantae</taxon>
        <taxon>Chlorophyta</taxon>
        <taxon>core chlorophytes</taxon>
        <taxon>Trebouxiophyceae</taxon>
        <taxon>Trebouxiophyceae incertae sedis</taxon>
        <taxon>Elliptochloris clade</taxon>
        <taxon>Elliptochloris</taxon>
    </lineage>
</organism>
<keyword evidence="2" id="KW-0808">Transferase</keyword>
<dbReference type="SUPFAM" id="SSF56112">
    <property type="entry name" value="Protein kinase-like (PK-like)"/>
    <property type="match status" value="1"/>
</dbReference>
<dbReference type="InterPro" id="IPR001245">
    <property type="entry name" value="Ser-Thr/Tyr_kinase_cat_dom"/>
</dbReference>
<dbReference type="SMART" id="SM00220">
    <property type="entry name" value="S_TKc"/>
    <property type="match status" value="1"/>
</dbReference>
<proteinExistence type="predicted"/>
<dbReference type="EMBL" id="JALJOU010000075">
    <property type="protein sequence ID" value="KAK9825358.1"/>
    <property type="molecule type" value="Genomic_DNA"/>
</dbReference>
<reference evidence="8 9" key="1">
    <citation type="journal article" date="2024" name="Nat. Commun.">
        <title>Phylogenomics reveals the evolutionary origins of lichenization in chlorophyte algae.</title>
        <authorList>
            <person name="Puginier C."/>
            <person name="Libourel C."/>
            <person name="Otte J."/>
            <person name="Skaloud P."/>
            <person name="Haon M."/>
            <person name="Grisel S."/>
            <person name="Petersen M."/>
            <person name="Berrin J.G."/>
            <person name="Delaux P.M."/>
            <person name="Dal Grande F."/>
            <person name="Keller J."/>
        </authorList>
    </citation>
    <scope>NUCLEOTIDE SEQUENCE [LARGE SCALE GENOMIC DNA]</scope>
    <source>
        <strain evidence="8 9">SAG 245.80</strain>
    </source>
</reference>
<dbReference type="Pfam" id="PF07714">
    <property type="entry name" value="PK_Tyr_Ser-Thr"/>
    <property type="match status" value="1"/>
</dbReference>
<gene>
    <name evidence="8" type="ORF">WJX81_003161</name>
</gene>
<protein>
    <recommendedName>
        <fullName evidence="7">Protein kinase domain-containing protein</fullName>
    </recommendedName>
</protein>
<keyword evidence="4" id="KW-0418">Kinase</keyword>
<keyword evidence="3 6" id="KW-0547">Nucleotide-binding</keyword>
<keyword evidence="9" id="KW-1185">Reference proteome</keyword>
<dbReference type="GO" id="GO:0005524">
    <property type="term" value="F:ATP binding"/>
    <property type="evidence" value="ECO:0007669"/>
    <property type="project" value="UniProtKB-UniRule"/>
</dbReference>
<feature type="binding site" evidence="6">
    <location>
        <position position="435"/>
    </location>
    <ligand>
        <name>ATP</name>
        <dbReference type="ChEBI" id="CHEBI:30616"/>
    </ligand>
</feature>
<dbReference type="PROSITE" id="PS00107">
    <property type="entry name" value="PROTEIN_KINASE_ATP"/>
    <property type="match status" value="1"/>
</dbReference>
<evidence type="ECO:0000256" key="5">
    <source>
        <dbReference type="ARBA" id="ARBA00022840"/>
    </source>
</evidence>